<protein>
    <submittedName>
        <fullName evidence="1">Uncharacterized protein</fullName>
    </submittedName>
</protein>
<proteinExistence type="predicted"/>
<dbReference type="Proteomes" id="UP001055125">
    <property type="component" value="Unassembled WGS sequence"/>
</dbReference>
<evidence type="ECO:0000313" key="2">
    <source>
        <dbReference type="Proteomes" id="UP001055125"/>
    </source>
</evidence>
<dbReference type="RefSeq" id="WP_238246749.1">
    <property type="nucleotide sequence ID" value="NZ_BPQP01000100.1"/>
</dbReference>
<reference evidence="1" key="2">
    <citation type="submission" date="2021-08" db="EMBL/GenBank/DDBJ databases">
        <authorList>
            <person name="Tani A."/>
            <person name="Ola A."/>
            <person name="Ogura Y."/>
            <person name="Katsura K."/>
            <person name="Hayashi T."/>
        </authorList>
    </citation>
    <scope>NUCLEOTIDE SEQUENCE</scope>
    <source>
        <strain evidence="1">DSM 19015</strain>
    </source>
</reference>
<accession>A0ABQ4S6E5</accession>
<dbReference type="EMBL" id="BPQP01000100">
    <property type="protein sequence ID" value="GJD97697.1"/>
    <property type="molecule type" value="Genomic_DNA"/>
</dbReference>
<organism evidence="1 2">
    <name type="scientific">Methylobacterium iners</name>
    <dbReference type="NCBI Taxonomy" id="418707"/>
    <lineage>
        <taxon>Bacteria</taxon>
        <taxon>Pseudomonadati</taxon>
        <taxon>Pseudomonadota</taxon>
        <taxon>Alphaproteobacteria</taxon>
        <taxon>Hyphomicrobiales</taxon>
        <taxon>Methylobacteriaceae</taxon>
        <taxon>Methylobacterium</taxon>
    </lineage>
</organism>
<sequence length="170" mass="18547">MPILTPCSAVLAKMDPPSPRERLITRIAEDACRLERGARRGPAARAAVARILLACARLAAAQARDRRLAQLTQAIERAQEAGYDSYERTCATCDFIRALGTAAQLPNPDWLLARLGATIIDTMVDLPRSDWDALLHRAGRFVALFETARPQQALSAMASLLRGSRAQQLA</sequence>
<name>A0ABQ4S6E5_9HYPH</name>
<comment type="caution">
    <text evidence="1">The sequence shown here is derived from an EMBL/GenBank/DDBJ whole genome shotgun (WGS) entry which is preliminary data.</text>
</comment>
<keyword evidence="2" id="KW-1185">Reference proteome</keyword>
<evidence type="ECO:0000313" key="1">
    <source>
        <dbReference type="EMBL" id="GJD97697.1"/>
    </source>
</evidence>
<reference evidence="1" key="1">
    <citation type="journal article" date="2021" name="Front. Microbiol.">
        <title>Comprehensive Comparative Genomics and Phenotyping of Methylobacterium Species.</title>
        <authorList>
            <person name="Alessa O."/>
            <person name="Ogura Y."/>
            <person name="Fujitani Y."/>
            <person name="Takami H."/>
            <person name="Hayashi T."/>
            <person name="Sahin N."/>
            <person name="Tani A."/>
        </authorList>
    </citation>
    <scope>NUCLEOTIDE SEQUENCE</scope>
    <source>
        <strain evidence="1">DSM 19015</strain>
    </source>
</reference>
<gene>
    <name evidence="1" type="ORF">OCOJLMKI_4930</name>
</gene>